<feature type="transmembrane region" description="Helical" evidence="1">
    <location>
        <begin position="333"/>
        <end position="355"/>
    </location>
</feature>
<dbReference type="PANTHER" id="PTHR34219:SF4">
    <property type="entry name" value="PEPSY DOMAIN-CONTAINING PROTEIN"/>
    <property type="match status" value="1"/>
</dbReference>
<keyword evidence="1" id="KW-1133">Transmembrane helix</keyword>
<keyword evidence="3" id="KW-1185">Reference proteome</keyword>
<dbReference type="Proteomes" id="UP000253083">
    <property type="component" value="Unassembled WGS sequence"/>
</dbReference>
<evidence type="ECO:0000313" key="3">
    <source>
        <dbReference type="Proteomes" id="UP000253083"/>
    </source>
</evidence>
<feature type="transmembrane region" description="Helical" evidence="1">
    <location>
        <begin position="421"/>
        <end position="437"/>
    </location>
</feature>
<organism evidence="2 3">
    <name type="scientific">Arenicella xantha</name>
    <dbReference type="NCBI Taxonomy" id="644221"/>
    <lineage>
        <taxon>Bacteria</taxon>
        <taxon>Pseudomonadati</taxon>
        <taxon>Pseudomonadota</taxon>
        <taxon>Gammaproteobacteria</taxon>
        <taxon>Arenicellales</taxon>
        <taxon>Arenicellaceae</taxon>
        <taxon>Arenicella</taxon>
    </lineage>
</organism>
<comment type="caution">
    <text evidence="2">The sequence shown here is derived from an EMBL/GenBank/DDBJ whole genome shotgun (WGS) entry which is preliminary data.</text>
</comment>
<feature type="transmembrane region" description="Helical" evidence="1">
    <location>
        <begin position="449"/>
        <end position="470"/>
    </location>
</feature>
<feature type="transmembrane region" description="Helical" evidence="1">
    <location>
        <begin position="133"/>
        <end position="156"/>
    </location>
</feature>
<gene>
    <name evidence="2" type="ORF">DFR28_10267</name>
</gene>
<dbReference type="InterPro" id="IPR005625">
    <property type="entry name" value="PepSY-ass_TM"/>
</dbReference>
<dbReference type="EMBL" id="QNRT01000002">
    <property type="protein sequence ID" value="RBP50656.1"/>
    <property type="molecule type" value="Genomic_DNA"/>
</dbReference>
<sequence length="476" mass="53713">MTFSNAFFSRSLAAHSWMGLFVGALMYLICLSGTLAVYFEEFERWEQPTAQEFFDFDIGMVDRAFNRLLASGDTEVTPHMYVTLPTQGNPRVGLITENEGWFMNQAGELTSSTAHPWTDVLTDLHLYLHLPKAWGMIVVSALGAMLLALVISGFASHRTLFKDAFKLRLFGNKQLEQTDIHNRLSVWGAPFHLMIGATGAFFGFSMVVVALYAAVYHNNDTDRVTQLVFGDEPELSQEIGRVELAKAFNQMPELAPNTKPILAIVHDTGTPGQFIEIYAQYPNRLIYSDNFVFDASGNFIKQEGFSDGAIGKQIIYSMYRLHFGHFGGWWTKVVYVLLGLALTVISVSGINIWLAKRRRKDLINYCWNGFVWGTPVALTIPAITRFAFDFTNFSLFWLSLVVSCVYACVTRNEAKSKRRLIVAWALLSVILVTTYIWRFEAYALQTLPLVINLTLICMPVTLFIAMTKLVQKQTLT</sequence>
<feature type="transmembrane region" description="Helical" evidence="1">
    <location>
        <begin position="362"/>
        <end position="384"/>
    </location>
</feature>
<dbReference type="OrthoDB" id="9776609at2"/>
<protein>
    <submittedName>
        <fullName evidence="2">Putative iron-regulated membrane protein</fullName>
    </submittedName>
</protein>
<dbReference type="AlphaFoldDB" id="A0A395JIP9"/>
<dbReference type="RefSeq" id="WP_113953499.1">
    <property type="nucleotide sequence ID" value="NZ_QNRT01000002.1"/>
</dbReference>
<dbReference type="InParanoid" id="A0A395JIP9"/>
<feature type="transmembrane region" description="Helical" evidence="1">
    <location>
        <begin position="12"/>
        <end position="39"/>
    </location>
</feature>
<evidence type="ECO:0000313" key="2">
    <source>
        <dbReference type="EMBL" id="RBP50656.1"/>
    </source>
</evidence>
<proteinExistence type="predicted"/>
<evidence type="ECO:0000256" key="1">
    <source>
        <dbReference type="SAM" id="Phobius"/>
    </source>
</evidence>
<dbReference type="Pfam" id="PF03929">
    <property type="entry name" value="PepSY_TM"/>
    <property type="match status" value="1"/>
</dbReference>
<reference evidence="2 3" key="1">
    <citation type="submission" date="2018-06" db="EMBL/GenBank/DDBJ databases">
        <title>Genomic Encyclopedia of Type Strains, Phase IV (KMG-IV): sequencing the most valuable type-strain genomes for metagenomic binning, comparative biology and taxonomic classification.</title>
        <authorList>
            <person name="Goeker M."/>
        </authorList>
    </citation>
    <scope>NUCLEOTIDE SEQUENCE [LARGE SCALE GENOMIC DNA]</scope>
    <source>
        <strain evidence="2 3">DSM 24032</strain>
    </source>
</reference>
<accession>A0A395JIP9</accession>
<keyword evidence="1" id="KW-0472">Membrane</keyword>
<dbReference type="PANTHER" id="PTHR34219">
    <property type="entry name" value="IRON-REGULATED INNER MEMBRANE PROTEIN-RELATED"/>
    <property type="match status" value="1"/>
</dbReference>
<feature type="transmembrane region" description="Helical" evidence="1">
    <location>
        <begin position="191"/>
        <end position="215"/>
    </location>
</feature>
<name>A0A395JIP9_9GAMM</name>
<feature type="transmembrane region" description="Helical" evidence="1">
    <location>
        <begin position="390"/>
        <end position="409"/>
    </location>
</feature>
<keyword evidence="1" id="KW-0812">Transmembrane</keyword>